<dbReference type="InterPro" id="IPR006680">
    <property type="entry name" value="Amidohydro-rel"/>
</dbReference>
<dbReference type="PANTHER" id="PTHR21240:SF28">
    <property type="entry name" value="ISO-OROTATE DECARBOXYLASE (EUROFUNG)"/>
    <property type="match status" value="1"/>
</dbReference>
<proteinExistence type="predicted"/>
<dbReference type="PANTHER" id="PTHR21240">
    <property type="entry name" value="2-AMINO-3-CARBOXYLMUCONATE-6-SEMIALDEHYDE DECARBOXYLASE"/>
    <property type="match status" value="1"/>
</dbReference>
<dbReference type="InterPro" id="IPR032466">
    <property type="entry name" value="Metal_Hydrolase"/>
</dbReference>
<dbReference type="GO" id="GO:0016831">
    <property type="term" value="F:carboxy-lyase activity"/>
    <property type="evidence" value="ECO:0007669"/>
    <property type="project" value="InterPro"/>
</dbReference>
<dbReference type="GO" id="GO:0016787">
    <property type="term" value="F:hydrolase activity"/>
    <property type="evidence" value="ECO:0007669"/>
    <property type="project" value="InterPro"/>
</dbReference>
<accession>A0A931N385</accession>
<organism evidence="3 4">
    <name type="scientific">Nocardia bovistercoris</name>
    <dbReference type="NCBI Taxonomy" id="2785916"/>
    <lineage>
        <taxon>Bacteria</taxon>
        <taxon>Bacillati</taxon>
        <taxon>Actinomycetota</taxon>
        <taxon>Actinomycetes</taxon>
        <taxon>Mycobacteriales</taxon>
        <taxon>Nocardiaceae</taxon>
        <taxon>Nocardia</taxon>
    </lineage>
</organism>
<keyword evidence="4" id="KW-1185">Reference proteome</keyword>
<gene>
    <name evidence="3" type="ORF">IT779_08410</name>
</gene>
<feature type="domain" description="Amidohydrolase-related" evidence="2">
    <location>
        <begin position="88"/>
        <end position="374"/>
    </location>
</feature>
<evidence type="ECO:0000256" key="1">
    <source>
        <dbReference type="ARBA" id="ARBA00023239"/>
    </source>
</evidence>
<dbReference type="AlphaFoldDB" id="A0A931N385"/>
<keyword evidence="1" id="KW-0456">Lyase</keyword>
<dbReference type="InterPro" id="IPR032465">
    <property type="entry name" value="ACMSD"/>
</dbReference>
<evidence type="ECO:0000313" key="3">
    <source>
        <dbReference type="EMBL" id="MBH0776303.1"/>
    </source>
</evidence>
<dbReference type="Pfam" id="PF04909">
    <property type="entry name" value="Amidohydro_2"/>
    <property type="match status" value="1"/>
</dbReference>
<protein>
    <submittedName>
        <fullName evidence="3">Amidohydrolase</fullName>
    </submittedName>
</protein>
<evidence type="ECO:0000259" key="2">
    <source>
        <dbReference type="Pfam" id="PF04909"/>
    </source>
</evidence>
<dbReference type="Gene3D" id="3.20.20.140">
    <property type="entry name" value="Metal-dependent hydrolases"/>
    <property type="match status" value="1"/>
</dbReference>
<sequence length="427" mass="48189">MDMNDFILVSVDDHLVEPPDMFADHIPAKYKDDVPKLIQRVDGTDAWVFEGQEATNVGLNAVAGRPPDEYGAEPTKLAEIREGCYDIHERIRDMNANGVLAAMNFPSYPQFCGQYFARAKDKDLGLAVLRAYNDWHIDEWAGTYPGRMIPISLPPIWDPNLMAEEVRRVAAKGCHSVTFSENPTKLDYPSLHDPHWDPFWQACSDTDTVVCLHIGSSSSVVITSLDAPVDTMITLQPMSIVQAAADLVWSPVLRRFPDLTFALSEGGIGWIPYFLERIDRVYTMHRAWTHQDFKGKLPSEVFLDRIVTCFIDDGFGIECRDKLNLDMVTWECDYPHSDSTWPVAPETLDRHFQGVSDHDINRITHQNALRLFSFDPFTHIPKEHATVGALRALAKNVDLGYRSSERLRKTGTETVTVLDLAAELPTT</sequence>
<name>A0A931N385_9NOCA</name>
<dbReference type="EMBL" id="JADMLG010000003">
    <property type="protein sequence ID" value="MBH0776303.1"/>
    <property type="molecule type" value="Genomic_DNA"/>
</dbReference>
<dbReference type="RefSeq" id="WP_196148654.1">
    <property type="nucleotide sequence ID" value="NZ_JADMLG010000003.1"/>
</dbReference>
<dbReference type="GO" id="GO:0019748">
    <property type="term" value="P:secondary metabolic process"/>
    <property type="evidence" value="ECO:0007669"/>
    <property type="project" value="TreeGrafter"/>
</dbReference>
<comment type="caution">
    <text evidence="3">The sequence shown here is derived from an EMBL/GenBank/DDBJ whole genome shotgun (WGS) entry which is preliminary data.</text>
</comment>
<dbReference type="GO" id="GO:0005737">
    <property type="term" value="C:cytoplasm"/>
    <property type="evidence" value="ECO:0007669"/>
    <property type="project" value="TreeGrafter"/>
</dbReference>
<dbReference type="Proteomes" id="UP000655751">
    <property type="component" value="Unassembled WGS sequence"/>
</dbReference>
<dbReference type="SUPFAM" id="SSF51556">
    <property type="entry name" value="Metallo-dependent hydrolases"/>
    <property type="match status" value="1"/>
</dbReference>
<evidence type="ECO:0000313" key="4">
    <source>
        <dbReference type="Proteomes" id="UP000655751"/>
    </source>
</evidence>
<reference evidence="3" key="1">
    <citation type="submission" date="2020-11" db="EMBL/GenBank/DDBJ databases">
        <title>Nocardia NEAU-351.nov., a novel actinomycete isolated from the cow dung.</title>
        <authorList>
            <person name="Zhang X."/>
        </authorList>
    </citation>
    <scope>NUCLEOTIDE SEQUENCE</scope>
    <source>
        <strain evidence="3">NEAU-351</strain>
    </source>
</reference>